<gene>
    <name evidence="3" type="primary">spoIVB</name>
    <name evidence="3" type="ORF">LKE05_02525</name>
</gene>
<feature type="domain" description="Peptidase S55" evidence="2">
    <location>
        <begin position="104"/>
        <end position="327"/>
    </location>
</feature>
<feature type="signal peptide" evidence="1">
    <location>
        <begin position="1"/>
        <end position="24"/>
    </location>
</feature>
<accession>A0AAE3DX80</accession>
<dbReference type="AlphaFoldDB" id="A0AAE3DX80"/>
<dbReference type="InterPro" id="IPR014219">
    <property type="entry name" value="SpoIVB"/>
</dbReference>
<dbReference type="GO" id="GO:0016787">
    <property type="term" value="F:hydrolase activity"/>
    <property type="evidence" value="ECO:0007669"/>
    <property type="project" value="UniProtKB-KW"/>
</dbReference>
<dbReference type="Proteomes" id="UP001198242">
    <property type="component" value="Unassembled WGS sequence"/>
</dbReference>
<dbReference type="PROSITE" id="PS51494">
    <property type="entry name" value="SPOIVB"/>
    <property type="match status" value="1"/>
</dbReference>
<dbReference type="InterPro" id="IPR008763">
    <property type="entry name" value="Peptidase_S55"/>
</dbReference>
<evidence type="ECO:0000259" key="2">
    <source>
        <dbReference type="PROSITE" id="PS51494"/>
    </source>
</evidence>
<dbReference type="NCBIfam" id="TIGR02860">
    <property type="entry name" value="spore_IV_B"/>
    <property type="match status" value="1"/>
</dbReference>
<keyword evidence="3" id="KW-0378">Hydrolase</keyword>
<keyword evidence="4" id="KW-1185">Reference proteome</keyword>
<dbReference type="EC" id="3.4.21.116" evidence="3"/>
<feature type="chain" id="PRO_5042005306" evidence="1">
    <location>
        <begin position="25"/>
        <end position="327"/>
    </location>
</feature>
<dbReference type="Pfam" id="PF05580">
    <property type="entry name" value="Peptidase_S55"/>
    <property type="match status" value="1"/>
</dbReference>
<dbReference type="Gene3D" id="2.30.42.10">
    <property type="match status" value="1"/>
</dbReference>
<dbReference type="InterPro" id="IPR036034">
    <property type="entry name" value="PDZ_sf"/>
</dbReference>
<evidence type="ECO:0000313" key="4">
    <source>
        <dbReference type="Proteomes" id="UP001198242"/>
    </source>
</evidence>
<comment type="caution">
    <text evidence="3">The sequence shown here is derived from an EMBL/GenBank/DDBJ whole genome shotgun (WGS) entry which is preliminary data.</text>
</comment>
<sequence>MKKVSCKIVVFLLLNLCIFTSVYADEIKVVPIGKAVGVKIYTDGLLVVGTSEVNGENVSKKYGIKINDRIEKINNQLINSTEEFSKTVNENPSGVALSIKRDNQDILINAVPVLSEDNIYRLGLWVRDSTAGIGTVTYYNPQNNSFAALGHGINDIDTGNILSVKSGNILNCDILSVSKSSKGHPGEINGAFDGNTIGNISINSQIGIYGNMSCDEFSSDNTIPVAAKEQIGESDAYILSDVIGQKTEKYSIKINKITNDSDKGLIIEITDPRLIDCTGGIVQGMSGSPIIQNGMLIGAVTHVFVNNPTKGYGTLAENMIDMTNTID</sequence>
<dbReference type="SUPFAM" id="SSF50156">
    <property type="entry name" value="PDZ domain-like"/>
    <property type="match status" value="1"/>
</dbReference>
<dbReference type="EMBL" id="JAJEQM010000002">
    <property type="protein sequence ID" value="MCC2209668.1"/>
    <property type="molecule type" value="Genomic_DNA"/>
</dbReference>
<name>A0AAE3DX80_9FIRM</name>
<protein>
    <submittedName>
        <fullName evidence="3">SpoIVB peptidase</fullName>
        <ecNumber evidence="3">3.4.21.116</ecNumber>
    </submittedName>
</protein>
<organism evidence="3 4">
    <name type="scientific">Hominilimicola fabiformis</name>
    <dbReference type="NCBI Taxonomy" id="2885356"/>
    <lineage>
        <taxon>Bacteria</taxon>
        <taxon>Bacillati</taxon>
        <taxon>Bacillota</taxon>
        <taxon>Clostridia</taxon>
        <taxon>Eubacteriales</taxon>
        <taxon>Oscillospiraceae</taxon>
        <taxon>Hominilimicola</taxon>
    </lineage>
</organism>
<proteinExistence type="predicted"/>
<evidence type="ECO:0000256" key="1">
    <source>
        <dbReference type="SAM" id="SignalP"/>
    </source>
</evidence>
<reference evidence="3 4" key="1">
    <citation type="submission" date="2021-10" db="EMBL/GenBank/DDBJ databases">
        <title>Anaerobic single-cell dispensing facilitates the cultivation of human gut bacteria.</title>
        <authorList>
            <person name="Afrizal A."/>
        </authorList>
    </citation>
    <scope>NUCLEOTIDE SEQUENCE [LARGE SCALE GENOMIC DNA]</scope>
    <source>
        <strain evidence="3 4">CLA-AA-H232</strain>
    </source>
</reference>
<keyword evidence="1" id="KW-0732">Signal</keyword>
<dbReference type="RefSeq" id="WP_308455814.1">
    <property type="nucleotide sequence ID" value="NZ_JAJEQM010000002.1"/>
</dbReference>
<evidence type="ECO:0000313" key="3">
    <source>
        <dbReference type="EMBL" id="MCC2209668.1"/>
    </source>
</evidence>